<dbReference type="InterPro" id="IPR007173">
    <property type="entry name" value="ALO_C"/>
</dbReference>
<evidence type="ECO:0000256" key="7">
    <source>
        <dbReference type="ARBA" id="ARBA00017520"/>
    </source>
</evidence>
<evidence type="ECO:0000256" key="19">
    <source>
        <dbReference type="RuleBase" id="RU367158"/>
    </source>
</evidence>
<comment type="cofactor">
    <cofactor evidence="1 19">
        <name>FAD</name>
        <dbReference type="ChEBI" id="CHEBI:57692"/>
    </cofactor>
</comment>
<evidence type="ECO:0000259" key="20">
    <source>
        <dbReference type="PROSITE" id="PS51387"/>
    </source>
</evidence>
<dbReference type="InterPro" id="IPR010031">
    <property type="entry name" value="FAD_lactone_oxidase-like"/>
</dbReference>
<dbReference type="Gene3D" id="1.10.45.10">
    <property type="entry name" value="Vanillyl-alcohol Oxidase, Chain A, domain 4"/>
    <property type="match status" value="1"/>
</dbReference>
<dbReference type="InterPro" id="IPR006094">
    <property type="entry name" value="Oxid_FAD_bind_N"/>
</dbReference>
<dbReference type="PROSITE" id="PS51387">
    <property type="entry name" value="FAD_PCMH"/>
    <property type="match status" value="1"/>
</dbReference>
<reference evidence="22" key="1">
    <citation type="submission" date="2025-08" db="UniProtKB">
        <authorList>
            <consortium name="RefSeq"/>
        </authorList>
    </citation>
    <scope>IDENTIFICATION</scope>
    <source>
        <tissue evidence="22">Muscle</tissue>
    </source>
</reference>
<gene>
    <name evidence="22" type="primary">LOC106471956</name>
</gene>
<keyword evidence="12 19" id="KW-0274">FAD</keyword>
<evidence type="ECO:0000313" key="21">
    <source>
        <dbReference type="Proteomes" id="UP000694941"/>
    </source>
</evidence>
<evidence type="ECO:0000256" key="14">
    <source>
        <dbReference type="ARBA" id="ARBA00022989"/>
    </source>
</evidence>
<comment type="function">
    <text evidence="2 19">Oxidizes L-gulono-1,4-lactone to hydrogen peroxide and L-xylo-hexulonolactone which spontaneously isomerizes to L-ascorbate.</text>
</comment>
<evidence type="ECO:0000256" key="16">
    <source>
        <dbReference type="ARBA" id="ARBA00023136"/>
    </source>
</evidence>
<dbReference type="RefSeq" id="XP_013788034.1">
    <property type="nucleotide sequence ID" value="XM_013932580.2"/>
</dbReference>
<comment type="similarity">
    <text evidence="5 19">Belongs to the oxygen-dependent FAD-linked oxidoreductase family.</text>
</comment>
<dbReference type="EC" id="1.1.3.8" evidence="6 19"/>
<organism evidence="21 22">
    <name type="scientific">Limulus polyphemus</name>
    <name type="common">Atlantic horseshoe crab</name>
    <dbReference type="NCBI Taxonomy" id="6850"/>
    <lineage>
        <taxon>Eukaryota</taxon>
        <taxon>Metazoa</taxon>
        <taxon>Ecdysozoa</taxon>
        <taxon>Arthropoda</taxon>
        <taxon>Chelicerata</taxon>
        <taxon>Merostomata</taxon>
        <taxon>Xiphosura</taxon>
        <taxon>Limulidae</taxon>
        <taxon>Limulus</taxon>
    </lineage>
</organism>
<keyword evidence="8 19" id="KW-0285">Flavoprotein</keyword>
<dbReference type="InterPro" id="IPR016169">
    <property type="entry name" value="FAD-bd_PCMH_sub2"/>
</dbReference>
<feature type="domain" description="FAD-binding PCMH-type" evidence="20">
    <location>
        <begin position="80"/>
        <end position="251"/>
    </location>
</feature>
<keyword evidence="21" id="KW-1185">Reference proteome</keyword>
<comment type="catalytic activity">
    <reaction evidence="18 19">
        <text>L-gulono-1,4-lactone + O2 = L-ascorbate + H2O2 + H(+)</text>
        <dbReference type="Rhea" id="RHEA:32363"/>
        <dbReference type="ChEBI" id="CHEBI:15378"/>
        <dbReference type="ChEBI" id="CHEBI:15379"/>
        <dbReference type="ChEBI" id="CHEBI:16240"/>
        <dbReference type="ChEBI" id="CHEBI:17587"/>
        <dbReference type="ChEBI" id="CHEBI:38290"/>
        <dbReference type="EC" id="1.1.3.8"/>
    </reaction>
</comment>
<evidence type="ECO:0000256" key="2">
    <source>
        <dbReference type="ARBA" id="ARBA00003303"/>
    </source>
</evidence>
<evidence type="ECO:0000256" key="12">
    <source>
        <dbReference type="ARBA" id="ARBA00022827"/>
    </source>
</evidence>
<dbReference type="Gene3D" id="3.30.465.10">
    <property type="match status" value="1"/>
</dbReference>
<keyword evidence="14" id="KW-1133">Transmembrane helix</keyword>
<keyword evidence="17" id="KW-0576">Peroxisome</keyword>
<dbReference type="InterPro" id="IPR036318">
    <property type="entry name" value="FAD-bd_PCMH-like_sf"/>
</dbReference>
<evidence type="ECO:0000313" key="22">
    <source>
        <dbReference type="RefSeq" id="XP_013788034.1"/>
    </source>
</evidence>
<evidence type="ECO:0000256" key="13">
    <source>
        <dbReference type="ARBA" id="ARBA00022848"/>
    </source>
</evidence>
<evidence type="ECO:0000256" key="9">
    <source>
        <dbReference type="ARBA" id="ARBA00022644"/>
    </source>
</evidence>
<dbReference type="Gene3D" id="3.30.70.2520">
    <property type="match status" value="1"/>
</dbReference>
<dbReference type="PROSITE" id="PS00862">
    <property type="entry name" value="OX2_COVAL_FAD"/>
    <property type="match status" value="1"/>
</dbReference>
<evidence type="ECO:0000256" key="18">
    <source>
        <dbReference type="ARBA" id="ARBA00048083"/>
    </source>
</evidence>
<dbReference type="InterPro" id="IPR006093">
    <property type="entry name" value="Oxy_OxRdtase_FAD_BS"/>
</dbReference>
<keyword evidence="10" id="KW-0812">Transmembrane</keyword>
<comment type="pathway">
    <text evidence="4 19">Cofactor biosynthesis; L-ascorbate biosynthesis via UDP-alpha-D-glucuronate pathway; L-ascorbate from UDP-alpha-D-glucuronate: step 4/4.</text>
</comment>
<dbReference type="Proteomes" id="UP000694941">
    <property type="component" value="Unplaced"/>
</dbReference>
<evidence type="ECO:0000256" key="8">
    <source>
        <dbReference type="ARBA" id="ARBA00022630"/>
    </source>
</evidence>
<dbReference type="SUPFAM" id="SSF56176">
    <property type="entry name" value="FAD-binding/transporter-associated domain-like"/>
    <property type="match status" value="1"/>
</dbReference>
<dbReference type="InterPro" id="IPR030654">
    <property type="entry name" value="Sugar_lactone_oxidase"/>
</dbReference>
<dbReference type="InterPro" id="IPR016171">
    <property type="entry name" value="Vanillyl_alc_oxidase_C-sub2"/>
</dbReference>
<evidence type="ECO:0000256" key="4">
    <source>
        <dbReference type="ARBA" id="ARBA00004764"/>
    </source>
</evidence>
<dbReference type="InterPro" id="IPR016166">
    <property type="entry name" value="FAD-bd_PCMH"/>
</dbReference>
<proteinExistence type="inferred from homology"/>
<dbReference type="GeneID" id="106471956"/>
<keyword evidence="13 19" id="KW-0492">Microsome</keyword>
<keyword evidence="9 19" id="KW-0060">Ascorbate biosynthesis</keyword>
<dbReference type="NCBIfam" id="TIGR01678">
    <property type="entry name" value="FAD_lactone_ox"/>
    <property type="match status" value="1"/>
</dbReference>
<dbReference type="PANTHER" id="PTHR43762:SF8">
    <property type="entry name" value="L-GULONOLACTONE OXIDASE"/>
    <property type="match status" value="1"/>
</dbReference>
<keyword evidence="16" id="KW-0472">Membrane</keyword>
<dbReference type="InterPro" id="IPR016167">
    <property type="entry name" value="FAD-bd_PCMH_sub1"/>
</dbReference>
<evidence type="ECO:0000256" key="15">
    <source>
        <dbReference type="ARBA" id="ARBA00023002"/>
    </source>
</evidence>
<dbReference type="PANTHER" id="PTHR43762">
    <property type="entry name" value="L-GULONOLACTONE OXIDASE"/>
    <property type="match status" value="1"/>
</dbReference>
<keyword evidence="15 19" id="KW-0560">Oxidoreductase</keyword>
<keyword evidence="11 19" id="KW-0256">Endoplasmic reticulum</keyword>
<evidence type="ECO:0000256" key="3">
    <source>
        <dbReference type="ARBA" id="ARBA00004275"/>
    </source>
</evidence>
<name>A0ABM1BSX3_LIMPO</name>
<dbReference type="Pfam" id="PF04030">
    <property type="entry name" value="ALO"/>
    <property type="match status" value="1"/>
</dbReference>
<sequence length="511" mass="59387">MINNWELANFMQSSASPDDCPHICESLPEHGHENLDSLLSPYSHGSFQDRYLGLFFPFLDLINWASGIRGVHFFNWARTFGCCPELFFAPKTEDEVIQIINLAREEKKKIRVVGHGHSPSDIACTTDFMISLQHMNKVLEVNEETWMIKVQAGVTVRDLNEKHLPKYGLAIPILGSVSDVTLGGAVNTGTHGTGDNYGTMSTYVVELELLTSSGQKVRCSREENKEIFLAAACGLGAMGVIITITYQCEPAFQLEQRRFPSTLKEVIEHLNLHIKSSEHFRFVWFPHIDGVVLWHSNRTKKPITKVTKLQQCVSWFWNYSIGYYALEFFYWLSTFFPSLVPTINNVFYNLLFTQNKEFVNESYKLFNHECLFKEHVNEWAIPRDQTGSVLWKLQEWLDKTPDVYAHFPVEVRFVKEDDLYISPSYGQETCYINIIMYRPYNKDVPHERYWAAYEEVMRSAGGRPHWAKAHSVTATELRQMYPHFDTWCQVRQRIDPIDMFRNSYLDRILDH</sequence>
<evidence type="ECO:0000256" key="5">
    <source>
        <dbReference type="ARBA" id="ARBA00005466"/>
    </source>
</evidence>
<comment type="subcellular location">
    <subcellularLocation>
        <location evidence="19">Microsome membrane</location>
        <topology evidence="19">Single-pass membrane protein</topology>
    </subcellularLocation>
    <subcellularLocation>
        <location evidence="19">Endoplasmic reticulum membrane</location>
        <topology evidence="19">Single-pass membrane protein</topology>
    </subcellularLocation>
    <subcellularLocation>
        <location evidence="3">Peroxisome</location>
    </subcellularLocation>
</comment>
<evidence type="ECO:0000256" key="6">
    <source>
        <dbReference type="ARBA" id="ARBA00013121"/>
    </source>
</evidence>
<evidence type="ECO:0000256" key="10">
    <source>
        <dbReference type="ARBA" id="ARBA00022692"/>
    </source>
</evidence>
<dbReference type="Gene3D" id="3.30.43.10">
    <property type="entry name" value="Uridine Diphospho-n-acetylenolpyruvylglucosamine Reductase, domain 2"/>
    <property type="match status" value="1"/>
</dbReference>
<dbReference type="PIRSF" id="PIRSF000136">
    <property type="entry name" value="LGO_GLO"/>
    <property type="match status" value="1"/>
</dbReference>
<dbReference type="Pfam" id="PF01565">
    <property type="entry name" value="FAD_binding_4"/>
    <property type="match status" value="1"/>
</dbReference>
<evidence type="ECO:0000256" key="11">
    <source>
        <dbReference type="ARBA" id="ARBA00022824"/>
    </source>
</evidence>
<evidence type="ECO:0000256" key="17">
    <source>
        <dbReference type="ARBA" id="ARBA00023140"/>
    </source>
</evidence>
<accession>A0ABM1BSX3</accession>
<protein>
    <recommendedName>
        <fullName evidence="7 19">L-gulonolactone oxidase</fullName>
        <shortName evidence="19">LGO</shortName>
        <ecNumber evidence="6 19">1.1.3.8</ecNumber>
    </recommendedName>
</protein>
<evidence type="ECO:0000256" key="1">
    <source>
        <dbReference type="ARBA" id="ARBA00001974"/>
    </source>
</evidence>